<gene>
    <name evidence="2" type="ORF">CYMTET_18761</name>
</gene>
<dbReference type="AlphaFoldDB" id="A0AAE0G7Y2"/>
<evidence type="ECO:0000313" key="2">
    <source>
        <dbReference type="EMBL" id="KAK3272970.1"/>
    </source>
</evidence>
<accession>A0AAE0G7Y2</accession>
<reference evidence="2 3" key="1">
    <citation type="journal article" date="2015" name="Genome Biol. Evol.">
        <title>Comparative Genomics of a Bacterivorous Green Alga Reveals Evolutionary Causalities and Consequences of Phago-Mixotrophic Mode of Nutrition.</title>
        <authorList>
            <person name="Burns J.A."/>
            <person name="Paasch A."/>
            <person name="Narechania A."/>
            <person name="Kim E."/>
        </authorList>
    </citation>
    <scope>NUCLEOTIDE SEQUENCE [LARGE SCALE GENOMIC DNA]</scope>
    <source>
        <strain evidence="2 3">PLY_AMNH</strain>
    </source>
</reference>
<sequence>MTKHEPAEEIPVGQPNNEQRYWKNVTQLEITTRETNPDQDIKSAPGTKDRQLRTERYDLLPELEGSLIGTLSTSKTRELYDRYAQTVGDVAARWPTEEQLAKRLKLKLEHKIHVGSFEEEIAQLLIRYSSKAEMKHRKRNLQNYWTFPPEMMEAVHEAMGARTEVFTSLLNLGAYQFSPEYAAEDHPLQSDEKDHTCNKDGGTGPRGWRKFCPNALRTHNIFTEALRRRAATDSSLQQMENTLLAMKDTIEAAYAANTTNLASLKEKLTNRPDAPICTKCKKPRGSLPRSAHV</sequence>
<keyword evidence="3" id="KW-1185">Reference proteome</keyword>
<dbReference type="EMBL" id="LGRX02008692">
    <property type="protein sequence ID" value="KAK3272970.1"/>
    <property type="molecule type" value="Genomic_DNA"/>
</dbReference>
<comment type="caution">
    <text evidence="2">The sequence shown here is derived from an EMBL/GenBank/DDBJ whole genome shotgun (WGS) entry which is preliminary data.</text>
</comment>
<evidence type="ECO:0000256" key="1">
    <source>
        <dbReference type="SAM" id="MobiDB-lite"/>
    </source>
</evidence>
<evidence type="ECO:0000313" key="3">
    <source>
        <dbReference type="Proteomes" id="UP001190700"/>
    </source>
</evidence>
<name>A0AAE0G7Y2_9CHLO</name>
<feature type="region of interest" description="Disordered" evidence="1">
    <location>
        <begin position="1"/>
        <end position="21"/>
    </location>
</feature>
<protein>
    <submittedName>
        <fullName evidence="2">Uncharacterized protein</fullName>
    </submittedName>
</protein>
<organism evidence="2 3">
    <name type="scientific">Cymbomonas tetramitiformis</name>
    <dbReference type="NCBI Taxonomy" id="36881"/>
    <lineage>
        <taxon>Eukaryota</taxon>
        <taxon>Viridiplantae</taxon>
        <taxon>Chlorophyta</taxon>
        <taxon>Pyramimonadophyceae</taxon>
        <taxon>Pyramimonadales</taxon>
        <taxon>Pyramimonadaceae</taxon>
        <taxon>Cymbomonas</taxon>
    </lineage>
</organism>
<dbReference type="Proteomes" id="UP001190700">
    <property type="component" value="Unassembled WGS sequence"/>
</dbReference>
<proteinExistence type="predicted"/>